<dbReference type="EMBL" id="BAABHW010000010">
    <property type="protein sequence ID" value="GAA5082187.1"/>
    <property type="molecule type" value="Genomic_DNA"/>
</dbReference>
<keyword evidence="9" id="KW-1185">Reference proteome</keyword>
<dbReference type="Pfam" id="PF03601">
    <property type="entry name" value="Cons_hypoth698"/>
    <property type="match status" value="1"/>
</dbReference>
<evidence type="ECO:0000256" key="2">
    <source>
        <dbReference type="ARBA" id="ARBA00007977"/>
    </source>
</evidence>
<comment type="caution">
    <text evidence="8">The sequence shown here is derived from an EMBL/GenBank/DDBJ whole genome shotgun (WGS) entry which is preliminary data.</text>
</comment>
<evidence type="ECO:0000313" key="8">
    <source>
        <dbReference type="EMBL" id="GAA5082187.1"/>
    </source>
</evidence>
<comment type="subcellular location">
    <subcellularLocation>
        <location evidence="1">Cell membrane</location>
        <topology evidence="1">Multi-pass membrane protein</topology>
    </subcellularLocation>
</comment>
<evidence type="ECO:0000256" key="6">
    <source>
        <dbReference type="ARBA" id="ARBA00023136"/>
    </source>
</evidence>
<dbReference type="PANTHER" id="PTHR30106:SF2">
    <property type="entry name" value="UPF0324 INNER MEMBRANE PROTEIN YEIH"/>
    <property type="match status" value="1"/>
</dbReference>
<keyword evidence="4 7" id="KW-0812">Transmembrane</keyword>
<feature type="transmembrane region" description="Helical" evidence="7">
    <location>
        <begin position="285"/>
        <end position="304"/>
    </location>
</feature>
<dbReference type="PANTHER" id="PTHR30106">
    <property type="entry name" value="INNER MEMBRANE PROTEIN YEIH-RELATED"/>
    <property type="match status" value="1"/>
</dbReference>
<dbReference type="Proteomes" id="UP001499910">
    <property type="component" value="Unassembled WGS sequence"/>
</dbReference>
<comment type="similarity">
    <text evidence="2">Belongs to the UPF0324 family.</text>
</comment>
<evidence type="ECO:0000256" key="7">
    <source>
        <dbReference type="SAM" id="Phobius"/>
    </source>
</evidence>
<gene>
    <name evidence="8" type="ORF">GCM10023209_37580</name>
</gene>
<dbReference type="RefSeq" id="WP_259555316.1">
    <property type="nucleotide sequence ID" value="NZ_BAABHW010000010.1"/>
</dbReference>
<feature type="transmembrane region" description="Helical" evidence="7">
    <location>
        <begin position="69"/>
        <end position="88"/>
    </location>
</feature>
<feature type="transmembrane region" description="Helical" evidence="7">
    <location>
        <begin position="193"/>
        <end position="213"/>
    </location>
</feature>
<name>A0ABP9LNJ5_9RHOB</name>
<feature type="transmembrane region" description="Helical" evidence="7">
    <location>
        <begin position="225"/>
        <end position="242"/>
    </location>
</feature>
<feature type="transmembrane region" description="Helical" evidence="7">
    <location>
        <begin position="311"/>
        <end position="333"/>
    </location>
</feature>
<feature type="transmembrane region" description="Helical" evidence="7">
    <location>
        <begin position="254"/>
        <end position="279"/>
    </location>
</feature>
<evidence type="ECO:0000256" key="3">
    <source>
        <dbReference type="ARBA" id="ARBA00022475"/>
    </source>
</evidence>
<keyword evidence="3" id="KW-1003">Cell membrane</keyword>
<evidence type="ECO:0000256" key="1">
    <source>
        <dbReference type="ARBA" id="ARBA00004651"/>
    </source>
</evidence>
<evidence type="ECO:0000256" key="4">
    <source>
        <dbReference type="ARBA" id="ARBA00022692"/>
    </source>
</evidence>
<sequence>MPSRAITINGATAWASTHWRGVLIAAIIALAAKFIANTYGAPAMLFALLIGMAFTFLEAEEKTAPGIAFAARSLLRIGVALLGLQLTFADISQLGVVAMIGVAGLLATTLAFGALSARLAGAPVALGLLTGGSVAICGASAALAISAILVPRHAAEKDVLVTVVGVTAFSTIAMILYPVIFASLGFSEIQSGYLVGATIHDVAQVVGAGYSISEDAGDIATFTKLLRVALLPIVLLAIALSFRQEAGGTLRLPWFLVAFILLMLLGNLVPLPETLLLWIGEATRFLFLTAIAALGMKTSLGSLFQTGKRSIALIAVQSLFLLGCALVVARYALV</sequence>
<dbReference type="InterPro" id="IPR018383">
    <property type="entry name" value="UPF0324_pro"/>
</dbReference>
<proteinExistence type="inferred from homology"/>
<evidence type="ECO:0000313" key="9">
    <source>
        <dbReference type="Proteomes" id="UP001499910"/>
    </source>
</evidence>
<accession>A0ABP9LNJ5</accession>
<keyword evidence="5 7" id="KW-1133">Transmembrane helix</keyword>
<protein>
    <submittedName>
        <fullName evidence="8">Sulfate exporter family transporter</fullName>
    </submittedName>
</protein>
<feature type="transmembrane region" description="Helical" evidence="7">
    <location>
        <begin position="94"/>
        <end position="117"/>
    </location>
</feature>
<organism evidence="8 9">
    <name type="scientific">[Roseibacterium] beibuensis</name>
    <dbReference type="NCBI Taxonomy" id="1193142"/>
    <lineage>
        <taxon>Bacteria</taxon>
        <taxon>Pseudomonadati</taxon>
        <taxon>Pseudomonadota</taxon>
        <taxon>Alphaproteobacteria</taxon>
        <taxon>Rhodobacterales</taxon>
        <taxon>Roseobacteraceae</taxon>
        <taxon>Roseicyclus</taxon>
    </lineage>
</organism>
<feature type="transmembrane region" description="Helical" evidence="7">
    <location>
        <begin position="124"/>
        <end position="148"/>
    </location>
</feature>
<reference evidence="9" key="1">
    <citation type="journal article" date="2019" name="Int. J. Syst. Evol. Microbiol.">
        <title>The Global Catalogue of Microorganisms (GCM) 10K type strain sequencing project: providing services to taxonomists for standard genome sequencing and annotation.</title>
        <authorList>
            <consortium name="The Broad Institute Genomics Platform"/>
            <consortium name="The Broad Institute Genome Sequencing Center for Infectious Disease"/>
            <person name="Wu L."/>
            <person name="Ma J."/>
        </authorList>
    </citation>
    <scope>NUCLEOTIDE SEQUENCE [LARGE SCALE GENOMIC DNA]</scope>
    <source>
        <strain evidence="9">JCM 18015</strain>
    </source>
</reference>
<feature type="transmembrane region" description="Helical" evidence="7">
    <location>
        <begin position="12"/>
        <end position="32"/>
    </location>
</feature>
<evidence type="ECO:0000256" key="5">
    <source>
        <dbReference type="ARBA" id="ARBA00022989"/>
    </source>
</evidence>
<keyword evidence="6 7" id="KW-0472">Membrane</keyword>
<feature type="transmembrane region" description="Helical" evidence="7">
    <location>
        <begin position="160"/>
        <end position="181"/>
    </location>
</feature>